<accession>A0A4Z1EEA8</accession>
<keyword evidence="9 13" id="KW-0326">Glycosidase</keyword>
<evidence type="ECO:0000313" key="14">
    <source>
        <dbReference type="EMBL" id="TGO09840.1"/>
    </source>
</evidence>
<protein>
    <recommendedName>
        <fullName evidence="16">Endo-polygalacturonase</fullName>
    </recommendedName>
</protein>
<proteinExistence type="inferred from homology"/>
<keyword evidence="5" id="KW-0677">Repeat</keyword>
<dbReference type="AlphaFoldDB" id="A0A4Z1EEA8"/>
<comment type="caution">
    <text evidence="14">The sequence shown here is derived from an EMBL/GenBank/DDBJ whole genome shotgun (WGS) entry which is preliminary data.</text>
</comment>
<keyword evidence="10" id="KW-0961">Cell wall biogenesis/degradation</keyword>
<dbReference type="GO" id="GO:0005576">
    <property type="term" value="C:extracellular region"/>
    <property type="evidence" value="ECO:0007669"/>
    <property type="project" value="UniProtKB-SubCell"/>
</dbReference>
<sequence length="480" mass="53143">MSGTSEIKTYEVPDGIPTNEDFVIQARSVDPGSPFREWTTLQAIHVEVAEVNTTCNAFDKHPISVASLDFHGAIEIKARYVAETVETAAIRPRSLGISTTIDETYTITFILERPVDIMLEINNNKWKALHVLTNELDPEAPTGDTENVWYFGPGINNGLAYSKVIDGNLMVPSNKTVYLAGGAFLTAKLNLNGVFNPGVSGHGFIYQGPNGGAILMERTKNIKVHKVTSLAASGFSLTTGNAQGVHIDGYRSFSSCGNGDGVDFFCSKDILVENCFLRNSDDTVAIYGHRWDYTGDTFNITIRNCTLLADIAHAINIGTHGNPAKPETMSNIKISNIDILDHYENQLWYQGCIGINAADENLIENVLIEDIRIEKISKGQLLNLRVMQNTMWTTAPGRGIRNITFKNLDLSIEKSEIVNPSQILGYNRTRNIENVTFENVKIGGQYIHDAMQKPRWYMTSDFVPIFINGHVVDVKFCLAK</sequence>
<dbReference type="Proteomes" id="UP000297777">
    <property type="component" value="Unassembled WGS sequence"/>
</dbReference>
<comment type="subcellular location">
    <subcellularLocation>
        <location evidence="1">Secreted</location>
    </subcellularLocation>
</comment>
<keyword evidence="8" id="KW-0119">Carbohydrate metabolism</keyword>
<keyword evidence="4" id="KW-0732">Signal</keyword>
<dbReference type="PANTHER" id="PTHR31736">
    <property type="match status" value="1"/>
</dbReference>
<evidence type="ECO:0000256" key="8">
    <source>
        <dbReference type="ARBA" id="ARBA00023277"/>
    </source>
</evidence>
<dbReference type="InterPro" id="IPR000743">
    <property type="entry name" value="Glyco_hydro_28"/>
</dbReference>
<dbReference type="GO" id="GO:0004650">
    <property type="term" value="F:polygalacturonase activity"/>
    <property type="evidence" value="ECO:0007669"/>
    <property type="project" value="InterPro"/>
</dbReference>
<comment type="function">
    <text evidence="12">Pectinolytic enzyme involved in the degradation of xylogalacturonan (xga), a galacturonan backbone heavily substituted with xylose, and which is one important component of the hairy regions of pectin. Activity requires a galacturonic acid backbone substituted with xylose.</text>
</comment>
<dbReference type="SUPFAM" id="SSF51126">
    <property type="entry name" value="Pectin lyase-like"/>
    <property type="match status" value="1"/>
</dbReference>
<evidence type="ECO:0008006" key="16">
    <source>
        <dbReference type="Google" id="ProtNLM"/>
    </source>
</evidence>
<evidence type="ECO:0000256" key="11">
    <source>
        <dbReference type="ARBA" id="ARBA00023326"/>
    </source>
</evidence>
<keyword evidence="3" id="KW-0964">Secreted</keyword>
<dbReference type="InterPro" id="IPR012334">
    <property type="entry name" value="Pectin_lyas_fold"/>
</dbReference>
<reference evidence="14 15" key="1">
    <citation type="submission" date="2017-12" db="EMBL/GenBank/DDBJ databases">
        <title>Comparative genomics of Botrytis spp.</title>
        <authorList>
            <person name="Valero-Jimenez C.A."/>
            <person name="Tapia P."/>
            <person name="Veloso J."/>
            <person name="Silva-Moreno E."/>
            <person name="Staats M."/>
            <person name="Valdes J.H."/>
            <person name="Van Kan J.A.L."/>
        </authorList>
    </citation>
    <scope>NUCLEOTIDE SEQUENCE [LARGE SCALE GENOMIC DNA]</scope>
    <source>
        <strain evidence="14 15">Bt9001</strain>
    </source>
</reference>
<name>A0A4Z1EEA8_9HELO</name>
<dbReference type="GO" id="GO:0000272">
    <property type="term" value="P:polysaccharide catabolic process"/>
    <property type="evidence" value="ECO:0007669"/>
    <property type="project" value="UniProtKB-KW"/>
</dbReference>
<dbReference type="EMBL" id="PQXH01000153">
    <property type="protein sequence ID" value="TGO09840.1"/>
    <property type="molecule type" value="Genomic_DNA"/>
</dbReference>
<evidence type="ECO:0000256" key="13">
    <source>
        <dbReference type="RuleBase" id="RU361169"/>
    </source>
</evidence>
<dbReference type="Gene3D" id="2.160.20.10">
    <property type="entry name" value="Single-stranded right-handed beta-helix, Pectin lyase-like"/>
    <property type="match status" value="1"/>
</dbReference>
<evidence type="ECO:0000256" key="9">
    <source>
        <dbReference type="ARBA" id="ARBA00023295"/>
    </source>
</evidence>
<evidence type="ECO:0000256" key="3">
    <source>
        <dbReference type="ARBA" id="ARBA00022525"/>
    </source>
</evidence>
<evidence type="ECO:0000256" key="2">
    <source>
        <dbReference type="ARBA" id="ARBA00008834"/>
    </source>
</evidence>
<keyword evidence="6 13" id="KW-0378">Hydrolase</keyword>
<organism evidence="14 15">
    <name type="scientific">Botrytis tulipae</name>
    <dbReference type="NCBI Taxonomy" id="87230"/>
    <lineage>
        <taxon>Eukaryota</taxon>
        <taxon>Fungi</taxon>
        <taxon>Dikarya</taxon>
        <taxon>Ascomycota</taxon>
        <taxon>Pezizomycotina</taxon>
        <taxon>Leotiomycetes</taxon>
        <taxon>Helotiales</taxon>
        <taxon>Sclerotiniaceae</taxon>
        <taxon>Botrytis</taxon>
    </lineage>
</organism>
<dbReference type="GO" id="GO:0071555">
    <property type="term" value="P:cell wall organization"/>
    <property type="evidence" value="ECO:0007669"/>
    <property type="project" value="UniProtKB-KW"/>
</dbReference>
<evidence type="ECO:0000256" key="6">
    <source>
        <dbReference type="ARBA" id="ARBA00022801"/>
    </source>
</evidence>
<evidence type="ECO:0000256" key="4">
    <source>
        <dbReference type="ARBA" id="ARBA00022729"/>
    </source>
</evidence>
<gene>
    <name evidence="14" type="ORF">BTUL_0153g00260</name>
</gene>
<dbReference type="Pfam" id="PF00295">
    <property type="entry name" value="Glyco_hydro_28"/>
    <property type="match status" value="1"/>
</dbReference>
<evidence type="ECO:0000256" key="10">
    <source>
        <dbReference type="ARBA" id="ARBA00023316"/>
    </source>
</evidence>
<dbReference type="InterPro" id="IPR011050">
    <property type="entry name" value="Pectin_lyase_fold/virulence"/>
</dbReference>
<evidence type="ECO:0000256" key="12">
    <source>
        <dbReference type="ARBA" id="ARBA00037278"/>
    </source>
</evidence>
<comment type="similarity">
    <text evidence="2 13">Belongs to the glycosyl hydrolase 28 family.</text>
</comment>
<keyword evidence="7" id="KW-0325">Glycoprotein</keyword>
<dbReference type="PANTHER" id="PTHR31736:SF9">
    <property type="entry name" value="ENDO-XYLOGALACTURONAN HYDROLASE A-RELATED"/>
    <property type="match status" value="1"/>
</dbReference>
<evidence type="ECO:0000256" key="1">
    <source>
        <dbReference type="ARBA" id="ARBA00004613"/>
    </source>
</evidence>
<evidence type="ECO:0000256" key="7">
    <source>
        <dbReference type="ARBA" id="ARBA00023180"/>
    </source>
</evidence>
<evidence type="ECO:0000256" key="5">
    <source>
        <dbReference type="ARBA" id="ARBA00022737"/>
    </source>
</evidence>
<evidence type="ECO:0000313" key="15">
    <source>
        <dbReference type="Proteomes" id="UP000297777"/>
    </source>
</evidence>
<dbReference type="OrthoDB" id="187139at2759"/>
<keyword evidence="11" id="KW-0624">Polysaccharide degradation</keyword>
<keyword evidence="15" id="KW-1185">Reference proteome</keyword>